<organism evidence="1">
    <name type="scientific">freshwater metagenome</name>
    <dbReference type="NCBI Taxonomy" id="449393"/>
    <lineage>
        <taxon>unclassified sequences</taxon>
        <taxon>metagenomes</taxon>
        <taxon>ecological metagenomes</taxon>
    </lineage>
</organism>
<sequence>MEILKFENAPAPRKTATKKSNLKSLAGLATVAAVAVLGSTLAANISLGTGSTLEFGQGVQVTAACDSSITLSPKVNFVNGSNPVFMLSTISFSDLDSRALGATLTNGGTGCATRTLTLNAYGDVSATPLQIATNSSTAVSAATIGITTSAITTSAGFVVASPLNLNSATSSFDLGITTPSATSGAVYKLTLQSN</sequence>
<name>A0A6J6HTQ7_9ZZZZ</name>
<reference evidence="1" key="1">
    <citation type="submission" date="2020-05" db="EMBL/GenBank/DDBJ databases">
        <authorList>
            <person name="Chiriac C."/>
            <person name="Salcher M."/>
            <person name="Ghai R."/>
            <person name="Kavagutti S V."/>
        </authorList>
    </citation>
    <scope>NUCLEOTIDE SEQUENCE</scope>
</reference>
<gene>
    <name evidence="1" type="ORF">UFOPK1946_00074</name>
</gene>
<protein>
    <submittedName>
        <fullName evidence="1">Unannotated protein</fullName>
    </submittedName>
</protein>
<evidence type="ECO:0000313" key="1">
    <source>
        <dbReference type="EMBL" id="CAB4616247.1"/>
    </source>
</evidence>
<proteinExistence type="predicted"/>
<dbReference type="EMBL" id="CAEZVG010000002">
    <property type="protein sequence ID" value="CAB4616247.1"/>
    <property type="molecule type" value="Genomic_DNA"/>
</dbReference>
<dbReference type="AlphaFoldDB" id="A0A6J6HTQ7"/>
<accession>A0A6J6HTQ7</accession>